<dbReference type="InterPro" id="IPR035940">
    <property type="entry name" value="CAP_sf"/>
</dbReference>
<dbReference type="EMBL" id="QBML01000048">
    <property type="protein sequence ID" value="PZO35894.1"/>
    <property type="molecule type" value="Genomic_DNA"/>
</dbReference>
<comment type="caution">
    <text evidence="2">The sequence shown here is derived from an EMBL/GenBank/DDBJ whole genome shotgun (WGS) entry which is preliminary data.</text>
</comment>
<evidence type="ECO:0000259" key="1">
    <source>
        <dbReference type="Pfam" id="PF00188"/>
    </source>
</evidence>
<accession>A0A2W4VSQ8</accession>
<organism evidence="2 3">
    <name type="scientific">Pseudanabaena frigida</name>
    <dbReference type="NCBI Taxonomy" id="945775"/>
    <lineage>
        <taxon>Bacteria</taxon>
        <taxon>Bacillati</taxon>
        <taxon>Cyanobacteriota</taxon>
        <taxon>Cyanophyceae</taxon>
        <taxon>Pseudanabaenales</taxon>
        <taxon>Pseudanabaenaceae</taxon>
        <taxon>Pseudanabaena</taxon>
    </lineage>
</organism>
<evidence type="ECO:0000313" key="3">
    <source>
        <dbReference type="Proteomes" id="UP000249467"/>
    </source>
</evidence>
<dbReference type="PANTHER" id="PTHR31157">
    <property type="entry name" value="SCP DOMAIN-CONTAINING PROTEIN"/>
    <property type="match status" value="1"/>
</dbReference>
<protein>
    <submittedName>
        <fullName evidence="2">CAP domain-containing protein</fullName>
    </submittedName>
</protein>
<dbReference type="Proteomes" id="UP000249467">
    <property type="component" value="Unassembled WGS sequence"/>
</dbReference>
<dbReference type="InterPro" id="IPR014044">
    <property type="entry name" value="CAP_dom"/>
</dbReference>
<sequence length="164" mass="18368">MAATPAIATNLNISTTKQQIETLPFRIVQNISNTSFETELLKLTNQERRKAGLAPLRLSSQLSRAAQLHSTDMANNNYFSHTGRNGSSMADRTKATGYKYSFLGENLAAGRSTPEGTIRQWMNSAGHRANILNNKFTEIGFGYTYTPNSPYRHYWVQVFGTPMR</sequence>
<feature type="domain" description="SCP" evidence="1">
    <location>
        <begin position="41"/>
        <end position="159"/>
    </location>
</feature>
<dbReference type="SUPFAM" id="SSF55797">
    <property type="entry name" value="PR-1-like"/>
    <property type="match status" value="1"/>
</dbReference>
<reference evidence="2 3" key="2">
    <citation type="submission" date="2018-06" db="EMBL/GenBank/DDBJ databases">
        <title>Metagenomic assembly of (sub)arctic Cyanobacteria and their associated microbiome from non-axenic cultures.</title>
        <authorList>
            <person name="Baurain D."/>
        </authorList>
    </citation>
    <scope>NUCLEOTIDE SEQUENCE [LARGE SCALE GENOMIC DNA]</scope>
    <source>
        <strain evidence="2">ULC066bin1</strain>
    </source>
</reference>
<dbReference type="Pfam" id="PF00188">
    <property type="entry name" value="CAP"/>
    <property type="match status" value="1"/>
</dbReference>
<dbReference type="CDD" id="cd05379">
    <property type="entry name" value="CAP_bacterial"/>
    <property type="match status" value="1"/>
</dbReference>
<dbReference type="Gene3D" id="3.40.33.10">
    <property type="entry name" value="CAP"/>
    <property type="match status" value="1"/>
</dbReference>
<dbReference type="PANTHER" id="PTHR31157:SF1">
    <property type="entry name" value="SCP DOMAIN-CONTAINING PROTEIN"/>
    <property type="match status" value="1"/>
</dbReference>
<reference evidence="2 3" key="1">
    <citation type="submission" date="2018-04" db="EMBL/GenBank/DDBJ databases">
        <authorList>
            <person name="Go L.Y."/>
            <person name="Mitchell J.A."/>
        </authorList>
    </citation>
    <scope>NUCLEOTIDE SEQUENCE [LARGE SCALE GENOMIC DNA]</scope>
    <source>
        <strain evidence="2">ULC066bin1</strain>
    </source>
</reference>
<gene>
    <name evidence="2" type="ORF">DCF19_22850</name>
</gene>
<name>A0A2W4VSQ8_9CYAN</name>
<proteinExistence type="predicted"/>
<evidence type="ECO:0000313" key="2">
    <source>
        <dbReference type="EMBL" id="PZO35894.1"/>
    </source>
</evidence>
<dbReference type="AlphaFoldDB" id="A0A2W4VSQ8"/>